<comment type="caution">
    <text evidence="1">The sequence shown here is derived from an EMBL/GenBank/DDBJ whole genome shotgun (WGS) entry which is preliminary data.</text>
</comment>
<evidence type="ECO:0000313" key="2">
    <source>
        <dbReference type="Proteomes" id="UP001360560"/>
    </source>
</evidence>
<dbReference type="EMBL" id="BTFZ01000011">
    <property type="protein sequence ID" value="GMM36208.1"/>
    <property type="molecule type" value="Genomic_DNA"/>
</dbReference>
<dbReference type="RefSeq" id="XP_064853204.1">
    <property type="nucleotide sequence ID" value="XM_064997132.1"/>
</dbReference>
<organism evidence="1 2">
    <name type="scientific">Saccharomycopsis crataegensis</name>
    <dbReference type="NCBI Taxonomy" id="43959"/>
    <lineage>
        <taxon>Eukaryota</taxon>
        <taxon>Fungi</taxon>
        <taxon>Dikarya</taxon>
        <taxon>Ascomycota</taxon>
        <taxon>Saccharomycotina</taxon>
        <taxon>Saccharomycetes</taxon>
        <taxon>Saccharomycopsidaceae</taxon>
        <taxon>Saccharomycopsis</taxon>
    </lineage>
</organism>
<reference evidence="1 2" key="1">
    <citation type="journal article" date="2023" name="Elife">
        <title>Identification of key yeast species and microbe-microbe interactions impacting larval growth of Drosophila in the wild.</title>
        <authorList>
            <person name="Mure A."/>
            <person name="Sugiura Y."/>
            <person name="Maeda R."/>
            <person name="Honda K."/>
            <person name="Sakurai N."/>
            <person name="Takahashi Y."/>
            <person name="Watada M."/>
            <person name="Katoh T."/>
            <person name="Gotoh A."/>
            <person name="Gotoh Y."/>
            <person name="Taniguchi I."/>
            <person name="Nakamura K."/>
            <person name="Hayashi T."/>
            <person name="Katayama T."/>
            <person name="Uemura T."/>
            <person name="Hattori Y."/>
        </authorList>
    </citation>
    <scope>NUCLEOTIDE SEQUENCE [LARGE SCALE GENOMIC DNA]</scope>
    <source>
        <strain evidence="1 2">SC-9</strain>
    </source>
</reference>
<protein>
    <submittedName>
        <fullName evidence="1">Uncharacterized protein</fullName>
    </submittedName>
</protein>
<keyword evidence="2" id="KW-1185">Reference proteome</keyword>
<dbReference type="AlphaFoldDB" id="A0AAV5QPX2"/>
<dbReference type="GeneID" id="90074183"/>
<proteinExistence type="predicted"/>
<gene>
    <name evidence="1" type="ORF">DASC09_035330</name>
</gene>
<sequence>MYSMVSSTGINGPTVDSILCKTTNPSSLISNPKSDIGSKTHCRTDGFSIDSILNKQSENGLISEVKNKCNNKITFQVEHEKDNQESRIDNVLGKHVNISGPMEEEIGRDQNLGKAKIETNQLEEDYNYTQNVSDFKKAVYDLHLHFTRKPLGPYQDFEIYKEMSFEKIYSLIVGIERDEGKR</sequence>
<accession>A0AAV5QPX2</accession>
<dbReference type="Proteomes" id="UP001360560">
    <property type="component" value="Unassembled WGS sequence"/>
</dbReference>
<evidence type="ECO:0000313" key="1">
    <source>
        <dbReference type="EMBL" id="GMM36208.1"/>
    </source>
</evidence>
<name>A0AAV5QPX2_9ASCO</name>